<evidence type="ECO:0000313" key="6">
    <source>
        <dbReference type="Proteomes" id="UP001595557"/>
    </source>
</evidence>
<evidence type="ECO:0000256" key="1">
    <source>
        <dbReference type="ARBA" id="ARBA00023015"/>
    </source>
</evidence>
<dbReference type="PRINTS" id="PR00035">
    <property type="entry name" value="HTHGNTR"/>
</dbReference>
<proteinExistence type="predicted"/>
<dbReference type="InterPro" id="IPR008920">
    <property type="entry name" value="TF_FadR/GntR_C"/>
</dbReference>
<dbReference type="SMART" id="SM00345">
    <property type="entry name" value="HTH_GNTR"/>
    <property type="match status" value="1"/>
</dbReference>
<dbReference type="InterPro" id="IPR036388">
    <property type="entry name" value="WH-like_DNA-bd_sf"/>
</dbReference>
<dbReference type="Pfam" id="PF00392">
    <property type="entry name" value="GntR"/>
    <property type="match status" value="1"/>
</dbReference>
<evidence type="ECO:0000256" key="2">
    <source>
        <dbReference type="ARBA" id="ARBA00023125"/>
    </source>
</evidence>
<dbReference type="InterPro" id="IPR000524">
    <property type="entry name" value="Tscrpt_reg_HTH_GntR"/>
</dbReference>
<dbReference type="CDD" id="cd07377">
    <property type="entry name" value="WHTH_GntR"/>
    <property type="match status" value="1"/>
</dbReference>
<dbReference type="Pfam" id="PF07729">
    <property type="entry name" value="FCD"/>
    <property type="match status" value="1"/>
</dbReference>
<name>A0ABV7IJ35_9RHOB</name>
<comment type="caution">
    <text evidence="5">The sequence shown here is derived from an EMBL/GenBank/DDBJ whole genome shotgun (WGS) entry which is preliminary data.</text>
</comment>
<keyword evidence="6" id="KW-1185">Reference proteome</keyword>
<keyword evidence="1" id="KW-0805">Transcription regulation</keyword>
<evidence type="ECO:0000313" key="5">
    <source>
        <dbReference type="EMBL" id="MFC3170058.1"/>
    </source>
</evidence>
<dbReference type="PANTHER" id="PTHR43537">
    <property type="entry name" value="TRANSCRIPTIONAL REGULATOR, GNTR FAMILY"/>
    <property type="match status" value="1"/>
</dbReference>
<dbReference type="RefSeq" id="WP_207468618.1">
    <property type="nucleotide sequence ID" value="NZ_JAFNAW010000022.1"/>
</dbReference>
<keyword evidence="2" id="KW-0238">DNA-binding</keyword>
<accession>A0ABV7IJ35</accession>
<reference evidence="6" key="1">
    <citation type="journal article" date="2019" name="Int. J. Syst. Evol. Microbiol.">
        <title>The Global Catalogue of Microorganisms (GCM) 10K type strain sequencing project: providing services to taxonomists for standard genome sequencing and annotation.</title>
        <authorList>
            <consortium name="The Broad Institute Genomics Platform"/>
            <consortium name="The Broad Institute Genome Sequencing Center for Infectious Disease"/>
            <person name="Wu L."/>
            <person name="Ma J."/>
        </authorList>
    </citation>
    <scope>NUCLEOTIDE SEQUENCE [LARGE SCALE GENOMIC DNA]</scope>
    <source>
        <strain evidence="6">KCTC 52239</strain>
    </source>
</reference>
<keyword evidence="3" id="KW-0804">Transcription</keyword>
<dbReference type="Gene3D" id="1.10.10.10">
    <property type="entry name" value="Winged helix-like DNA-binding domain superfamily/Winged helix DNA-binding domain"/>
    <property type="match status" value="1"/>
</dbReference>
<organism evidence="5 6">
    <name type="scientific">Paracoccus fontiphilus</name>
    <dbReference type="NCBI Taxonomy" id="1815556"/>
    <lineage>
        <taxon>Bacteria</taxon>
        <taxon>Pseudomonadati</taxon>
        <taxon>Pseudomonadota</taxon>
        <taxon>Alphaproteobacteria</taxon>
        <taxon>Rhodobacterales</taxon>
        <taxon>Paracoccaceae</taxon>
        <taxon>Paracoccus</taxon>
    </lineage>
</organism>
<dbReference type="Proteomes" id="UP001595557">
    <property type="component" value="Unassembled WGS sequence"/>
</dbReference>
<evidence type="ECO:0000256" key="3">
    <source>
        <dbReference type="ARBA" id="ARBA00023163"/>
    </source>
</evidence>
<dbReference type="EMBL" id="JBHRTE010000091">
    <property type="protein sequence ID" value="MFC3170058.1"/>
    <property type="molecule type" value="Genomic_DNA"/>
</dbReference>
<dbReference type="PROSITE" id="PS50949">
    <property type="entry name" value="HTH_GNTR"/>
    <property type="match status" value="1"/>
</dbReference>
<dbReference type="Gene3D" id="1.20.120.530">
    <property type="entry name" value="GntR ligand-binding domain-like"/>
    <property type="match status" value="1"/>
</dbReference>
<dbReference type="SUPFAM" id="SSF48008">
    <property type="entry name" value="GntR ligand-binding domain-like"/>
    <property type="match status" value="1"/>
</dbReference>
<dbReference type="InterPro" id="IPR011711">
    <property type="entry name" value="GntR_C"/>
</dbReference>
<dbReference type="PANTHER" id="PTHR43537:SF45">
    <property type="entry name" value="GNTR FAMILY REGULATORY PROTEIN"/>
    <property type="match status" value="1"/>
</dbReference>
<protein>
    <submittedName>
        <fullName evidence="5">GntR family transcriptional regulator</fullName>
    </submittedName>
</protein>
<sequence length="215" mass="23749">MVIDPPGLAEETASRLRSDIIGGRLPPGHRLSETRLAADLGVSRNTLREVFRLLTREGLLKHTPNRGVFVAVPSMATIVDIYRVRRLIEVPALAHAWPRHEAVALMRVAVEKARAAREAQDWRSVGSANMEFHAAIVALTDSVRLQVFFAQIIAELRLAFGLLDSPERLHEPYIDRNAEVLDLLASGDQAGAAAMMTRYLDESERVVLAAFARLG</sequence>
<gene>
    <name evidence="5" type="ORF">ACFOD7_18570</name>
</gene>
<feature type="domain" description="HTH gntR-type" evidence="4">
    <location>
        <begin position="6"/>
        <end position="73"/>
    </location>
</feature>
<dbReference type="InterPro" id="IPR036390">
    <property type="entry name" value="WH_DNA-bd_sf"/>
</dbReference>
<evidence type="ECO:0000259" key="4">
    <source>
        <dbReference type="PROSITE" id="PS50949"/>
    </source>
</evidence>
<dbReference type="SMART" id="SM00895">
    <property type="entry name" value="FCD"/>
    <property type="match status" value="1"/>
</dbReference>
<dbReference type="SUPFAM" id="SSF46785">
    <property type="entry name" value="Winged helix' DNA-binding domain"/>
    <property type="match status" value="1"/>
</dbReference>